<dbReference type="AlphaFoldDB" id="A0A915CYR6"/>
<evidence type="ECO:0000313" key="2">
    <source>
        <dbReference type="WBParaSite" id="jg13584"/>
    </source>
</evidence>
<proteinExistence type="predicted"/>
<reference evidence="2" key="1">
    <citation type="submission" date="2022-11" db="UniProtKB">
        <authorList>
            <consortium name="WormBaseParasite"/>
        </authorList>
    </citation>
    <scope>IDENTIFICATION</scope>
</reference>
<dbReference type="Proteomes" id="UP000887574">
    <property type="component" value="Unplaced"/>
</dbReference>
<sequence length="85" mass="9277">MFRLSLTDDEDDAMDADLVLIPPANDNLPVAMLKTAVNIQPIRQNQSLVSPGKEAGSNLPVEHHSCLQYLHVSSRSDGPEKIVIV</sequence>
<keyword evidence="1" id="KW-1185">Reference proteome</keyword>
<evidence type="ECO:0000313" key="1">
    <source>
        <dbReference type="Proteomes" id="UP000887574"/>
    </source>
</evidence>
<name>A0A915CYR6_9BILA</name>
<dbReference type="WBParaSite" id="jg13584">
    <property type="protein sequence ID" value="jg13584"/>
    <property type="gene ID" value="jg13584"/>
</dbReference>
<organism evidence="1 2">
    <name type="scientific">Ditylenchus dipsaci</name>
    <dbReference type="NCBI Taxonomy" id="166011"/>
    <lineage>
        <taxon>Eukaryota</taxon>
        <taxon>Metazoa</taxon>
        <taxon>Ecdysozoa</taxon>
        <taxon>Nematoda</taxon>
        <taxon>Chromadorea</taxon>
        <taxon>Rhabditida</taxon>
        <taxon>Tylenchina</taxon>
        <taxon>Tylenchomorpha</taxon>
        <taxon>Sphaerularioidea</taxon>
        <taxon>Anguinidae</taxon>
        <taxon>Anguininae</taxon>
        <taxon>Ditylenchus</taxon>
    </lineage>
</organism>
<protein>
    <submittedName>
        <fullName evidence="2">Uncharacterized protein</fullName>
    </submittedName>
</protein>
<accession>A0A915CYR6</accession>